<dbReference type="Gene3D" id="3.40.640.10">
    <property type="entry name" value="Type I PLP-dependent aspartate aminotransferase-like (Major domain)"/>
    <property type="match status" value="1"/>
</dbReference>
<comment type="pathway">
    <text evidence="4">Amino-acid degradation; L-kynurenine degradation; L-alanine and anthranilate from L-kynurenine: step 1/1.</text>
</comment>
<dbReference type="InterPro" id="IPR010111">
    <property type="entry name" value="Kynureninase"/>
</dbReference>
<keyword evidence="3 4" id="KW-0663">Pyridoxal phosphate</keyword>
<dbReference type="GO" id="GO:0019805">
    <property type="term" value="P:quinolinate biosynthetic process"/>
    <property type="evidence" value="ECO:0007669"/>
    <property type="project" value="UniProtKB-UniRule"/>
</dbReference>
<accession>A0A316UC85</accession>
<comment type="catalytic activity">
    <reaction evidence="4">
        <text>L-kynurenine + H2O = anthranilate + L-alanine + H(+)</text>
        <dbReference type="Rhea" id="RHEA:16813"/>
        <dbReference type="ChEBI" id="CHEBI:15377"/>
        <dbReference type="ChEBI" id="CHEBI:15378"/>
        <dbReference type="ChEBI" id="CHEBI:16567"/>
        <dbReference type="ChEBI" id="CHEBI:57959"/>
        <dbReference type="ChEBI" id="CHEBI:57972"/>
        <dbReference type="EC" id="3.7.1.3"/>
    </reaction>
</comment>
<evidence type="ECO:0000256" key="2">
    <source>
        <dbReference type="ARBA" id="ARBA00022801"/>
    </source>
</evidence>
<reference evidence="6 7" key="1">
    <citation type="journal article" date="2018" name="Mol. Biol. Evol.">
        <title>Broad Genomic Sampling Reveals a Smut Pathogenic Ancestry of the Fungal Clade Ustilaginomycotina.</title>
        <authorList>
            <person name="Kijpornyongpan T."/>
            <person name="Mondo S.J."/>
            <person name="Barry K."/>
            <person name="Sandor L."/>
            <person name="Lee J."/>
            <person name="Lipzen A."/>
            <person name="Pangilinan J."/>
            <person name="LaButti K."/>
            <person name="Hainaut M."/>
            <person name="Henrissat B."/>
            <person name="Grigoriev I.V."/>
            <person name="Spatafora J.W."/>
            <person name="Aime M.C."/>
        </authorList>
    </citation>
    <scope>NUCLEOTIDE SEQUENCE [LARGE SCALE GENOMIC DNA]</scope>
    <source>
        <strain evidence="6 7">MCA 4718</strain>
    </source>
</reference>
<evidence type="ECO:0000256" key="5">
    <source>
        <dbReference type="SAM" id="MobiDB-lite"/>
    </source>
</evidence>
<dbReference type="AlphaFoldDB" id="A0A316UC85"/>
<dbReference type="Proteomes" id="UP000245942">
    <property type="component" value="Unassembled WGS sequence"/>
</dbReference>
<keyword evidence="7" id="KW-1185">Reference proteome</keyword>
<dbReference type="InterPro" id="IPR015421">
    <property type="entry name" value="PyrdxlP-dep_Trfase_major"/>
</dbReference>
<comment type="subunit">
    <text evidence="4">Homodimer.</text>
</comment>
<comment type="subcellular location">
    <subcellularLocation>
        <location evidence="4">Cytoplasm</location>
    </subcellularLocation>
</comment>
<dbReference type="GO" id="GO:0005737">
    <property type="term" value="C:cytoplasm"/>
    <property type="evidence" value="ECO:0007669"/>
    <property type="project" value="UniProtKB-SubCell"/>
</dbReference>
<dbReference type="Gene3D" id="3.90.1150.10">
    <property type="entry name" value="Aspartate Aminotransferase, domain 1"/>
    <property type="match status" value="1"/>
</dbReference>
<name>A0A316UC85_9BASI</name>
<feature type="binding site" evidence="4">
    <location>
        <position position="333"/>
    </location>
    <ligand>
        <name>pyridoxal 5'-phosphate</name>
        <dbReference type="ChEBI" id="CHEBI:597326"/>
    </ligand>
</feature>
<feature type="binding site" evidence="4">
    <location>
        <position position="149"/>
    </location>
    <ligand>
        <name>pyridoxal 5'-phosphate</name>
        <dbReference type="ChEBI" id="CHEBI:597326"/>
    </ligand>
</feature>
<dbReference type="InterPro" id="IPR015424">
    <property type="entry name" value="PyrdxlP-dep_Trfase"/>
</dbReference>
<dbReference type="PANTHER" id="PTHR14084">
    <property type="entry name" value="KYNURENINASE"/>
    <property type="match status" value="1"/>
</dbReference>
<feature type="region of interest" description="Disordered" evidence="5">
    <location>
        <begin position="54"/>
        <end position="75"/>
    </location>
</feature>
<feature type="binding site" evidence="4">
    <location>
        <position position="270"/>
    </location>
    <ligand>
        <name>pyridoxal 5'-phosphate</name>
        <dbReference type="ChEBI" id="CHEBI:597326"/>
    </ligand>
</feature>
<evidence type="ECO:0000313" key="7">
    <source>
        <dbReference type="Proteomes" id="UP000245942"/>
    </source>
</evidence>
<dbReference type="UniPathway" id="UPA00334">
    <property type="reaction ID" value="UER00455"/>
</dbReference>
<feature type="binding site" evidence="4">
    <location>
        <position position="292"/>
    </location>
    <ligand>
        <name>pyridoxal 5'-phosphate</name>
        <dbReference type="ChEBI" id="CHEBI:597326"/>
    </ligand>
</feature>
<dbReference type="GO" id="GO:0019441">
    <property type="term" value="P:L-tryptophan catabolic process to kynurenine"/>
    <property type="evidence" value="ECO:0007669"/>
    <property type="project" value="TreeGrafter"/>
</dbReference>
<dbReference type="HAMAP" id="MF_01970">
    <property type="entry name" value="Kynureninase"/>
    <property type="match status" value="1"/>
</dbReference>
<keyword evidence="4" id="KW-0963">Cytoplasm</keyword>
<evidence type="ECO:0000313" key="6">
    <source>
        <dbReference type="EMBL" id="PWN22474.1"/>
    </source>
</evidence>
<organism evidence="6 7">
    <name type="scientific">Pseudomicrostroma glucosiphilum</name>
    <dbReference type="NCBI Taxonomy" id="1684307"/>
    <lineage>
        <taxon>Eukaryota</taxon>
        <taxon>Fungi</taxon>
        <taxon>Dikarya</taxon>
        <taxon>Basidiomycota</taxon>
        <taxon>Ustilaginomycotina</taxon>
        <taxon>Exobasidiomycetes</taxon>
        <taxon>Microstromatales</taxon>
        <taxon>Microstromatales incertae sedis</taxon>
        <taxon>Pseudomicrostroma</taxon>
    </lineage>
</organism>
<protein>
    <recommendedName>
        <fullName evidence="4">Kynureninase</fullName>
        <ecNumber evidence="4">3.7.1.3</ecNumber>
    </recommendedName>
    <alternativeName>
        <fullName evidence="4">Biosynthesis of nicotinic acid protein 5</fullName>
    </alternativeName>
    <alternativeName>
        <fullName evidence="4">L-kynurenine hydrolase</fullName>
    </alternativeName>
</protein>
<dbReference type="GO" id="GO:0043420">
    <property type="term" value="P:anthranilate metabolic process"/>
    <property type="evidence" value="ECO:0007669"/>
    <property type="project" value="UniProtKB-UniRule"/>
</dbReference>
<dbReference type="InterPro" id="IPR015422">
    <property type="entry name" value="PyrdxlP-dep_Trfase_small"/>
</dbReference>
<evidence type="ECO:0000256" key="1">
    <source>
        <dbReference type="ARBA" id="ARBA00022642"/>
    </source>
</evidence>
<dbReference type="SUPFAM" id="SSF53383">
    <property type="entry name" value="PLP-dependent transferases"/>
    <property type="match status" value="1"/>
</dbReference>
<keyword evidence="2 4" id="KW-0378">Hydrolase</keyword>
<feature type="binding site" evidence="4">
    <location>
        <begin position="180"/>
        <end position="183"/>
    </location>
    <ligand>
        <name>pyridoxal 5'-phosphate</name>
        <dbReference type="ChEBI" id="CHEBI:597326"/>
    </ligand>
</feature>
<comment type="cofactor">
    <cofactor evidence="4">
        <name>pyridoxal 5'-phosphate</name>
        <dbReference type="ChEBI" id="CHEBI:597326"/>
    </cofactor>
</comment>
<comment type="catalytic activity">
    <reaction evidence="4">
        <text>3-hydroxy-L-kynurenine + H2O = 3-hydroxyanthranilate + L-alanine + H(+)</text>
        <dbReference type="Rhea" id="RHEA:25143"/>
        <dbReference type="ChEBI" id="CHEBI:15377"/>
        <dbReference type="ChEBI" id="CHEBI:15378"/>
        <dbReference type="ChEBI" id="CHEBI:36559"/>
        <dbReference type="ChEBI" id="CHEBI:57972"/>
        <dbReference type="ChEBI" id="CHEBI:58125"/>
    </reaction>
</comment>
<feature type="binding site" evidence="4">
    <location>
        <position position="267"/>
    </location>
    <ligand>
        <name>pyridoxal 5'-phosphate</name>
        <dbReference type="ChEBI" id="CHEBI:597326"/>
    </ligand>
</feature>
<comment type="function">
    <text evidence="4">Catalyzes the cleavage of L-kynurenine (L-Kyn) and L-3-hydroxykynurenine (L-3OHKyn) into anthranilic acid (AA) and 3-hydroxyanthranilic acid (3-OHAA), respectively.</text>
</comment>
<dbReference type="EMBL" id="KZ819323">
    <property type="protein sequence ID" value="PWN22474.1"/>
    <property type="molecule type" value="Genomic_DNA"/>
</dbReference>
<sequence length="566" mass="61595">MKSVTPPCLLPAQLQRVAQDHNVGLETREFAKAADSQDPLSALRSQYHLPLASSVHPVSTSATPPKPPTPSDGETSLYLCGNSLGPLAKRSQQIVLEEVNAWGTHGVLGHFNHPFGPDRQWTRMDDKVNWLMSDIAGAKPSEVVAMNTLTGNLHTVLQTFYRPLAKRSSKHKIIHEQSPFPSDQYALASVVQLNGLDPKTSLVPLKPREGTKTLNTEDILHTMEQEAATGECWGILLGGIQYLTGQLFELERIAEKAQELDIYCGLDLAHAFANVPLALHDWGVDFAVWCTYKYGSSGPGGIAGLFIHEKWGGSPTFSTEDPDPSPLLRPAGWWGHKRSTRFAMPSEFDPTVGAAGWQVSNPSTLDMAVLRGSLETLSLAVELSPLGASDHAKVVGTQPWAKEQEAKTTVGSGSIMPVLRARSLQLTGYLEYLLFHSTRYAPVFKKAGMHLITPSDPHQRGSQLSIRIPNQATTTSDGPGPSSQKSANASEAQTDDDGVPPPLSSETLISRIQTYAEEHFSLIADIRNPDVIRFAPLAQYSSFEDVWRAVDAFEKSVIAVCGLNDD</sequence>
<dbReference type="EC" id="3.7.1.3" evidence="4"/>
<feature type="region of interest" description="Disordered" evidence="5">
    <location>
        <begin position="470"/>
        <end position="505"/>
    </location>
</feature>
<comment type="pathway">
    <text evidence="4">Cofactor biosynthesis; NAD(+) biosynthesis; quinolinate from L-kynurenine: step 2/3.</text>
</comment>
<dbReference type="GO" id="GO:0030429">
    <property type="term" value="F:kynureninase activity"/>
    <property type="evidence" value="ECO:0007669"/>
    <property type="project" value="UniProtKB-UniRule"/>
</dbReference>
<keyword evidence="1 4" id="KW-0662">Pyridine nucleotide biosynthesis</keyword>
<gene>
    <name evidence="4" type="primary">BNA5</name>
    <name evidence="6" type="ORF">BCV69DRAFT_281466</name>
</gene>
<dbReference type="GO" id="GO:0034354">
    <property type="term" value="P:'de novo' NAD+ biosynthetic process from L-tryptophan"/>
    <property type="evidence" value="ECO:0007669"/>
    <property type="project" value="UniProtKB-UniRule"/>
</dbReference>
<dbReference type="UniPathway" id="UPA00253">
    <property type="reaction ID" value="UER00329"/>
</dbReference>
<dbReference type="GO" id="GO:0030170">
    <property type="term" value="F:pyridoxal phosphate binding"/>
    <property type="evidence" value="ECO:0007669"/>
    <property type="project" value="UniProtKB-UniRule"/>
</dbReference>
<dbReference type="PANTHER" id="PTHR14084:SF0">
    <property type="entry name" value="KYNURENINASE"/>
    <property type="match status" value="1"/>
</dbReference>
<feature type="binding site" evidence="4">
    <location>
        <position position="361"/>
    </location>
    <ligand>
        <name>pyridoxal 5'-phosphate</name>
        <dbReference type="ChEBI" id="CHEBI:597326"/>
    </ligand>
</feature>
<comment type="caution">
    <text evidence="4">Lacks conserved residue(s) required for the propagation of feature annotation.</text>
</comment>
<evidence type="ECO:0000256" key="4">
    <source>
        <dbReference type="HAMAP-Rule" id="MF_03017"/>
    </source>
</evidence>
<evidence type="ECO:0000256" key="3">
    <source>
        <dbReference type="ARBA" id="ARBA00022898"/>
    </source>
</evidence>
<dbReference type="Pfam" id="PF22580">
    <property type="entry name" value="KYNU_C"/>
    <property type="match status" value="1"/>
</dbReference>
<dbReference type="GO" id="GO:0097053">
    <property type="term" value="P:L-kynurenine catabolic process"/>
    <property type="evidence" value="ECO:0007669"/>
    <property type="project" value="UniProtKB-UniRule"/>
</dbReference>
<comment type="similarity">
    <text evidence="4">Belongs to the kynureninase family.</text>
</comment>
<proteinExistence type="inferred from homology"/>
<feature type="modified residue" description="N6-(pyridoxal phosphate)lysine" evidence="4">
    <location>
        <position position="293"/>
    </location>
</feature>
<feature type="binding site" evidence="4">
    <location>
        <position position="150"/>
    </location>
    <ligand>
        <name>pyridoxal 5'-phosphate</name>
        <dbReference type="ChEBI" id="CHEBI:597326"/>
    </ligand>
</feature>
<dbReference type="STRING" id="1684307.A0A316UC85"/>
<dbReference type="OrthoDB" id="5978656at2759"/>
<feature type="compositionally biased region" description="Polar residues" evidence="5">
    <location>
        <begin position="470"/>
        <end position="492"/>
    </location>
</feature>